<dbReference type="AlphaFoldDB" id="A0A480A565"/>
<gene>
    <name evidence="1" type="ORF">SR1949_40960</name>
</gene>
<comment type="caution">
    <text evidence="1">The sequence shown here is derived from an EMBL/GenBank/DDBJ whole genome shotgun (WGS) entry which is preliminary data.</text>
</comment>
<dbReference type="PANTHER" id="PTHR34235">
    <property type="entry name" value="SLR1203 PROTEIN-RELATED"/>
    <property type="match status" value="1"/>
</dbReference>
<sequence length="167" mass="19586">MIMNNQIMNNQLYEQDFNLWRETIIQQIKKHNFNDIDWEHLLVELEDMGKSEKRSFLSNLTILIAHLLKLTVQADAPEMMKGSWYSSVTEHRFRVTKVLAENPSFKNYLDEVIFIAYADARKLAIKESKNAKLGVRKPDESEYPLDLPFTLEQLLNEDFYGDIASDI</sequence>
<proteinExistence type="predicted"/>
<evidence type="ECO:0000313" key="2">
    <source>
        <dbReference type="Proteomes" id="UP000300142"/>
    </source>
</evidence>
<name>A0A480A565_9CYAN</name>
<dbReference type="EMBL" id="BJCE01000193">
    <property type="protein sequence ID" value="GCL38976.1"/>
    <property type="molecule type" value="Genomic_DNA"/>
</dbReference>
<organism evidence="1 2">
    <name type="scientific">Sphaerospermopsis reniformis</name>
    <dbReference type="NCBI Taxonomy" id="531300"/>
    <lineage>
        <taxon>Bacteria</taxon>
        <taxon>Bacillati</taxon>
        <taxon>Cyanobacteriota</taxon>
        <taxon>Cyanophyceae</taxon>
        <taxon>Nostocales</taxon>
        <taxon>Aphanizomenonaceae</taxon>
        <taxon>Sphaerospermopsis</taxon>
    </lineage>
</organism>
<dbReference type="Pfam" id="PF01724">
    <property type="entry name" value="DUF29"/>
    <property type="match status" value="1"/>
</dbReference>
<accession>A0A480A565</accession>
<dbReference type="InterPro" id="IPR002636">
    <property type="entry name" value="DUF29"/>
</dbReference>
<evidence type="ECO:0008006" key="3">
    <source>
        <dbReference type="Google" id="ProtNLM"/>
    </source>
</evidence>
<dbReference type="Gene3D" id="1.20.1220.20">
    <property type="entry name" value="Uncharcterised protein PF01724"/>
    <property type="match status" value="1"/>
</dbReference>
<protein>
    <recommendedName>
        <fullName evidence="3">DUF29 domain-containing protein</fullName>
    </recommendedName>
</protein>
<evidence type="ECO:0000313" key="1">
    <source>
        <dbReference type="EMBL" id="GCL38976.1"/>
    </source>
</evidence>
<keyword evidence="2" id="KW-1185">Reference proteome</keyword>
<dbReference type="Proteomes" id="UP000300142">
    <property type="component" value="Unassembled WGS sequence"/>
</dbReference>
<reference evidence="2" key="1">
    <citation type="submission" date="2019-02" db="EMBL/GenBank/DDBJ databases">
        <title>Draft genome sequence of Sphaerospermopsis reniformis NIES-1949.</title>
        <authorList>
            <person name="Yamaguchi H."/>
            <person name="Suzuki S."/>
            <person name="Kawachi M."/>
        </authorList>
    </citation>
    <scope>NUCLEOTIDE SEQUENCE [LARGE SCALE GENOMIC DNA]</scope>
    <source>
        <strain evidence="2">NIES-1949</strain>
    </source>
</reference>